<dbReference type="GO" id="GO:0061575">
    <property type="term" value="F:cyclin-dependent protein serine/threonine kinase activator activity"/>
    <property type="evidence" value="ECO:0007669"/>
    <property type="project" value="InterPro"/>
</dbReference>
<dbReference type="Pfam" id="PF06391">
    <property type="entry name" value="MAT1"/>
    <property type="match status" value="1"/>
</dbReference>
<evidence type="ECO:0000313" key="13">
    <source>
        <dbReference type="RefSeq" id="XP_031564122.1"/>
    </source>
</evidence>
<dbReference type="Proteomes" id="UP000515163">
    <property type="component" value="Unplaced"/>
</dbReference>
<evidence type="ECO:0000256" key="4">
    <source>
        <dbReference type="ARBA" id="ARBA00022833"/>
    </source>
</evidence>
<dbReference type="NCBIfam" id="TIGR00570">
    <property type="entry name" value="cdk7"/>
    <property type="match status" value="1"/>
</dbReference>
<evidence type="ECO:0000256" key="8">
    <source>
        <dbReference type="ARBA" id="ARBA00077720"/>
    </source>
</evidence>
<dbReference type="GO" id="GO:0006289">
    <property type="term" value="P:nucleotide-excision repair"/>
    <property type="evidence" value="ECO:0007669"/>
    <property type="project" value="InterPro"/>
</dbReference>
<dbReference type="GO" id="GO:0008270">
    <property type="term" value="F:zinc ion binding"/>
    <property type="evidence" value="ECO:0007669"/>
    <property type="project" value="UniProtKB-KW"/>
</dbReference>
<protein>
    <recommendedName>
        <fullName evidence="6">CDK-activating kinase assembly factor MAT1</fullName>
    </recommendedName>
    <alternativeName>
        <fullName evidence="9">CDK7/cyclin-H assembly factor</fullName>
    </alternativeName>
    <alternativeName>
        <fullName evidence="7">Menage a trois</fullName>
    </alternativeName>
    <alternativeName>
        <fullName evidence="8">RING finger protein MAT1</fullName>
    </alternativeName>
</protein>
<keyword evidence="2" id="KW-0479">Metal-binding</keyword>
<evidence type="ECO:0000256" key="6">
    <source>
        <dbReference type="ARBA" id="ARBA00074719"/>
    </source>
</evidence>
<keyword evidence="3 10" id="KW-0863">Zinc-finger</keyword>
<dbReference type="OrthoDB" id="5963at2759"/>
<dbReference type="InterPro" id="IPR001841">
    <property type="entry name" value="Znf_RING"/>
</dbReference>
<dbReference type="GO" id="GO:0005675">
    <property type="term" value="C:transcription factor TFIIH holo complex"/>
    <property type="evidence" value="ECO:0007669"/>
    <property type="project" value="InterPro"/>
</dbReference>
<evidence type="ECO:0000256" key="7">
    <source>
        <dbReference type="ARBA" id="ARBA00077380"/>
    </source>
</evidence>
<dbReference type="Gene3D" id="3.30.40.10">
    <property type="entry name" value="Zinc/RING finger domain, C3HC4 (zinc finger)"/>
    <property type="match status" value="1"/>
</dbReference>
<dbReference type="InterPro" id="IPR013083">
    <property type="entry name" value="Znf_RING/FYVE/PHD"/>
</dbReference>
<accession>A0A6P8IDB5</accession>
<dbReference type="Pfam" id="PF17121">
    <property type="entry name" value="zf-C3HC4_5"/>
    <property type="match status" value="1"/>
</dbReference>
<dbReference type="PANTHER" id="PTHR12683:SF13">
    <property type="entry name" value="CDK-ACTIVATING KINASE ASSEMBLY FACTOR MAT1"/>
    <property type="match status" value="1"/>
</dbReference>
<dbReference type="InterPro" id="IPR057657">
    <property type="entry name" value="MAT1_CAK-anch"/>
</dbReference>
<evidence type="ECO:0000256" key="3">
    <source>
        <dbReference type="ARBA" id="ARBA00022771"/>
    </source>
</evidence>
<evidence type="ECO:0000256" key="5">
    <source>
        <dbReference type="ARBA" id="ARBA00023242"/>
    </source>
</evidence>
<sequence length="305" mass="34850">MEDQICPRCKTTKYRNPKLKLMVNVCGHKLCDTCVDLLFTRPSAACPECSTPLRRSDFRAQQFEDLIVEKEVDIRKKIIKIYNKREEDFQALPDPLRSYNDYLEDVETIVWNLANGVDVDETKKAIEKYKKENEALIRKNNVKLGREEAVVLSQIEEDEKAADLRRKQVAINEIDEKRKKKMENESFLNNLIVGDRPLDEIVSEHSSKIAKKQSVLFSSAVTTKYLQPKDEANAVPFINVPLFKYVEPDEENDGLKAPKQEVLASRGYLKNIRATTDAERAGGYNADLGCGRAIQDAFSALYLNL</sequence>
<dbReference type="SUPFAM" id="SSF57850">
    <property type="entry name" value="RING/U-box"/>
    <property type="match status" value="1"/>
</dbReference>
<dbReference type="AlphaFoldDB" id="A0A6P8IDB5"/>
<keyword evidence="5" id="KW-0539">Nucleus</keyword>
<dbReference type="Pfam" id="PF25811">
    <property type="entry name" value="CAK-anch_MAT1"/>
    <property type="match status" value="1"/>
</dbReference>
<keyword evidence="4" id="KW-0862">Zinc</keyword>
<dbReference type="FunFam" id="3.30.40.10:FF:000037">
    <property type="entry name" value="Cdk-activating kinase assembly factor MAT1, centre"/>
    <property type="match status" value="1"/>
</dbReference>
<name>A0A6P8IDB5_ACTTE</name>
<dbReference type="PROSITE" id="PS00518">
    <property type="entry name" value="ZF_RING_1"/>
    <property type="match status" value="1"/>
</dbReference>
<evidence type="ECO:0000256" key="9">
    <source>
        <dbReference type="ARBA" id="ARBA00083888"/>
    </source>
</evidence>
<dbReference type="PANTHER" id="PTHR12683">
    <property type="entry name" value="CDK-ACTIVATING KINASE ASSEMBLY FACTOR MAT1"/>
    <property type="match status" value="1"/>
</dbReference>
<proteinExistence type="predicted"/>
<dbReference type="KEGG" id="aten:116299592"/>
<evidence type="ECO:0000313" key="12">
    <source>
        <dbReference type="Proteomes" id="UP000515163"/>
    </source>
</evidence>
<dbReference type="PROSITE" id="PS50089">
    <property type="entry name" value="ZF_RING_2"/>
    <property type="match status" value="1"/>
</dbReference>
<comment type="subcellular location">
    <subcellularLocation>
        <location evidence="1">Nucleus</location>
    </subcellularLocation>
</comment>
<evidence type="ECO:0000256" key="2">
    <source>
        <dbReference type="ARBA" id="ARBA00022723"/>
    </source>
</evidence>
<dbReference type="CDD" id="cd16517">
    <property type="entry name" value="RING-HC_MAT1"/>
    <property type="match status" value="1"/>
</dbReference>
<feature type="domain" description="RING-type" evidence="11">
    <location>
        <begin position="6"/>
        <end position="50"/>
    </location>
</feature>
<dbReference type="InterPro" id="IPR017907">
    <property type="entry name" value="Znf_RING_CS"/>
</dbReference>
<dbReference type="RefSeq" id="XP_031564122.1">
    <property type="nucleotide sequence ID" value="XM_031708262.1"/>
</dbReference>
<reference evidence="13" key="1">
    <citation type="submission" date="2025-08" db="UniProtKB">
        <authorList>
            <consortium name="RefSeq"/>
        </authorList>
    </citation>
    <scope>IDENTIFICATION</scope>
    <source>
        <tissue evidence="13">Tentacle</tissue>
    </source>
</reference>
<gene>
    <name evidence="13" type="primary">LOC116299592</name>
</gene>
<evidence type="ECO:0000256" key="1">
    <source>
        <dbReference type="ARBA" id="ARBA00004123"/>
    </source>
</evidence>
<dbReference type="InParanoid" id="A0A6P8IDB5"/>
<organism evidence="12 13">
    <name type="scientific">Actinia tenebrosa</name>
    <name type="common">Australian red waratah sea anemone</name>
    <dbReference type="NCBI Taxonomy" id="6105"/>
    <lineage>
        <taxon>Eukaryota</taxon>
        <taxon>Metazoa</taxon>
        <taxon>Cnidaria</taxon>
        <taxon>Anthozoa</taxon>
        <taxon>Hexacorallia</taxon>
        <taxon>Actiniaria</taxon>
        <taxon>Actiniidae</taxon>
        <taxon>Actinia</taxon>
    </lineage>
</organism>
<dbReference type="SMART" id="SM00184">
    <property type="entry name" value="RING"/>
    <property type="match status" value="1"/>
</dbReference>
<dbReference type="InterPro" id="IPR015877">
    <property type="entry name" value="MAT1_centre"/>
</dbReference>
<dbReference type="GO" id="GO:0006357">
    <property type="term" value="P:regulation of transcription by RNA polymerase II"/>
    <property type="evidence" value="ECO:0007669"/>
    <property type="project" value="TreeGrafter"/>
</dbReference>
<dbReference type="InterPro" id="IPR004575">
    <property type="entry name" value="MAT1/Tfb3"/>
</dbReference>
<dbReference type="FunCoup" id="A0A6P8IDB5">
    <property type="interactions" value="1553"/>
</dbReference>
<keyword evidence="12" id="KW-1185">Reference proteome</keyword>
<dbReference type="GeneID" id="116299592"/>
<evidence type="ECO:0000256" key="10">
    <source>
        <dbReference type="PROSITE-ProRule" id="PRU00175"/>
    </source>
</evidence>
<evidence type="ECO:0000259" key="11">
    <source>
        <dbReference type="PROSITE" id="PS50089"/>
    </source>
</evidence>